<reference evidence="4 5" key="1">
    <citation type="journal article" date="2014" name="BMC Genomics">
        <title>Comparative genome sequencing reveals chemotype-specific gene clusters in the toxigenic black mold Stachybotrys.</title>
        <authorList>
            <person name="Semeiks J."/>
            <person name="Borek D."/>
            <person name="Otwinowski Z."/>
            <person name="Grishin N.V."/>
        </authorList>
    </citation>
    <scope>NUCLEOTIDE SEQUENCE [LARGE SCALE GENOMIC DNA]</scope>
    <source>
        <strain evidence="4 5">IBT 40285</strain>
    </source>
</reference>
<dbReference type="InterPro" id="IPR036291">
    <property type="entry name" value="NAD(P)-bd_dom_sf"/>
</dbReference>
<protein>
    <submittedName>
        <fullName evidence="4">Uncharacterized protein</fullName>
    </submittedName>
</protein>
<dbReference type="HOGENOM" id="CLU_010194_2_9_1"/>
<dbReference type="InterPro" id="IPR002347">
    <property type="entry name" value="SDR_fam"/>
</dbReference>
<proteinExistence type="inferred from homology"/>
<dbReference type="STRING" id="1283841.A0A084QDS3"/>
<accession>A0A084QDS3</accession>
<dbReference type="Gene3D" id="3.40.50.720">
    <property type="entry name" value="NAD(P)-binding Rossmann-like Domain"/>
    <property type="match status" value="1"/>
</dbReference>
<dbReference type="PANTHER" id="PTHR43976:SF16">
    <property type="entry name" value="SHORT-CHAIN DEHYDROGENASE_REDUCTASE FAMILY PROTEIN"/>
    <property type="match status" value="1"/>
</dbReference>
<keyword evidence="5" id="KW-1185">Reference proteome</keyword>
<dbReference type="AlphaFoldDB" id="A0A084QDS3"/>
<gene>
    <name evidence="4" type="ORF">S40285_09354</name>
</gene>
<dbReference type="Proteomes" id="UP000028524">
    <property type="component" value="Unassembled WGS sequence"/>
</dbReference>
<evidence type="ECO:0000313" key="5">
    <source>
        <dbReference type="Proteomes" id="UP000028524"/>
    </source>
</evidence>
<dbReference type="InParanoid" id="A0A084QDS3"/>
<dbReference type="SUPFAM" id="SSF51735">
    <property type="entry name" value="NAD(P)-binding Rossmann-fold domains"/>
    <property type="match status" value="1"/>
</dbReference>
<dbReference type="InterPro" id="IPR051911">
    <property type="entry name" value="SDR_oxidoreductase"/>
</dbReference>
<sequence length="310" mass="33576">MASAKPIYQLPQDAVWFSIGLALSQLIIGQPNQRLVATARDTSKLANLADGNSRVRTVSLDVTENDSISAAVETAVEAFGRIDVLVNNAGYGLMGDSESALQPESYAKARKVIETDLWGTITLSLHAVRIFRDVNPRTGQKGGVVLNVTSLGGFAGFPGQSFYHAAKFGVEGFTESLNKEVRPEWNIHFSCIEPGGTKSNFITGSMQWLAPHPAYQAADTPGRLMEGYVRSPKSQMTFTPAENIAAGMYRVVSLGSKIPVRVPLSEAAWMVVKTEAEEVVREMEAVKDLSLGVDENIANDSGAFFRKTFN</sequence>
<dbReference type="Pfam" id="PF00106">
    <property type="entry name" value="adh_short"/>
    <property type="match status" value="1"/>
</dbReference>
<dbReference type="OMA" id="AGHAYYH"/>
<organism evidence="4 5">
    <name type="scientific">Stachybotrys chlorohalonatus (strain IBT 40285)</name>
    <dbReference type="NCBI Taxonomy" id="1283841"/>
    <lineage>
        <taxon>Eukaryota</taxon>
        <taxon>Fungi</taxon>
        <taxon>Dikarya</taxon>
        <taxon>Ascomycota</taxon>
        <taxon>Pezizomycotina</taxon>
        <taxon>Sordariomycetes</taxon>
        <taxon>Hypocreomycetidae</taxon>
        <taxon>Hypocreales</taxon>
        <taxon>Stachybotryaceae</taxon>
        <taxon>Stachybotrys</taxon>
    </lineage>
</organism>
<dbReference type="GO" id="GO:0016491">
    <property type="term" value="F:oxidoreductase activity"/>
    <property type="evidence" value="ECO:0007669"/>
    <property type="project" value="UniProtKB-KW"/>
</dbReference>
<dbReference type="PRINTS" id="PR00080">
    <property type="entry name" value="SDRFAMILY"/>
</dbReference>
<evidence type="ECO:0000256" key="2">
    <source>
        <dbReference type="ARBA" id="ARBA00023002"/>
    </source>
</evidence>
<evidence type="ECO:0000313" key="4">
    <source>
        <dbReference type="EMBL" id="KFA62108.1"/>
    </source>
</evidence>
<evidence type="ECO:0000256" key="3">
    <source>
        <dbReference type="RuleBase" id="RU000363"/>
    </source>
</evidence>
<name>A0A084QDS3_STAC4</name>
<dbReference type="EMBL" id="KL660814">
    <property type="protein sequence ID" value="KFA62108.1"/>
    <property type="molecule type" value="Genomic_DNA"/>
</dbReference>
<dbReference type="PRINTS" id="PR00081">
    <property type="entry name" value="GDHRDH"/>
</dbReference>
<evidence type="ECO:0000256" key="1">
    <source>
        <dbReference type="ARBA" id="ARBA00006484"/>
    </source>
</evidence>
<dbReference type="PANTHER" id="PTHR43976">
    <property type="entry name" value="SHORT CHAIN DEHYDROGENASE"/>
    <property type="match status" value="1"/>
</dbReference>
<comment type="similarity">
    <text evidence="1 3">Belongs to the short-chain dehydrogenases/reductases (SDR) family.</text>
</comment>
<keyword evidence="2" id="KW-0560">Oxidoreductase</keyword>
<dbReference type="OrthoDB" id="1274115at2759"/>